<dbReference type="Pfam" id="PF00155">
    <property type="entry name" value="Aminotran_1_2"/>
    <property type="match status" value="1"/>
</dbReference>
<dbReference type="PANTHER" id="PTHR46383">
    <property type="entry name" value="ASPARTATE AMINOTRANSFERASE"/>
    <property type="match status" value="1"/>
</dbReference>
<proteinExistence type="inferred from homology"/>
<dbReference type="CDD" id="cd00609">
    <property type="entry name" value="AAT_like"/>
    <property type="match status" value="1"/>
</dbReference>
<dbReference type="Gene3D" id="3.40.640.10">
    <property type="entry name" value="Type I PLP-dependent aspartate aminotransferase-like (Major domain)"/>
    <property type="match status" value="1"/>
</dbReference>
<keyword evidence="5 8" id="KW-0808">Transferase</keyword>
<keyword evidence="6" id="KW-0663">Pyridoxal phosphate</keyword>
<dbReference type="GO" id="GO:0008483">
    <property type="term" value="F:transaminase activity"/>
    <property type="evidence" value="ECO:0007669"/>
    <property type="project" value="UniProtKB-KW"/>
</dbReference>
<evidence type="ECO:0000256" key="3">
    <source>
        <dbReference type="ARBA" id="ARBA00011738"/>
    </source>
</evidence>
<dbReference type="InterPro" id="IPR050596">
    <property type="entry name" value="AspAT/PAT-like"/>
</dbReference>
<dbReference type="SUPFAM" id="SSF53383">
    <property type="entry name" value="PLP-dependent transferases"/>
    <property type="match status" value="1"/>
</dbReference>
<comment type="subunit">
    <text evidence="3">Homodimer.</text>
</comment>
<reference evidence="8 9" key="1">
    <citation type="submission" date="2020-06" db="EMBL/GenBank/DDBJ databases">
        <title>Methanofollis fontis sp. nov., a methanogen isolated from marine sediments near a cold seep at Four-Way Closure Ridge offshore southwestern Taiwan.</title>
        <authorList>
            <person name="Chen S.-C."/>
            <person name="Teng N.-H."/>
            <person name="Lin Y.-S."/>
            <person name="Lai M.-C."/>
            <person name="Chen H.-H."/>
            <person name="Wang C.-C."/>
        </authorList>
    </citation>
    <scope>NUCLEOTIDE SEQUENCE [LARGE SCALE GENOMIC DNA]</scope>
    <source>
        <strain evidence="8 9">DSM 2702</strain>
    </source>
</reference>
<sequence>MAAERFAERVRGIELSGIRRMFEGAGKDAINLGLGQPDFPTPAHIGEAAVRAIHEGKTGYTVNAGIPELREAIAEKLLRENSLRYDPSSVIVTAGASEALHIVMQAMVDQGDRVLMADPGFVSYAALAALAGGRAEGLPLDATLHIDVEAAKEQMDGARLFVLNTPANPTGMVESEESIRALVEYAADTGVTVVSDEVYEHFTYGKPHFSAARFGEDVVTINATSKTYSMTGWRLGYLAAPKEIVEECLKVHQYCQACATSISQYAAVAAIAGDQAPVAAMREEYRKRRDLICTGLRDLGFSFATPEGAFYVYLPIEGDLFNAIIQKGVIIVPGSAFGTRTPGYARISYAASQDDLKRALDRIAAAVEESGKN</sequence>
<comment type="caution">
    <text evidence="8">The sequence shown here is derived from an EMBL/GenBank/DDBJ whole genome shotgun (WGS) entry which is preliminary data.</text>
</comment>
<evidence type="ECO:0000256" key="4">
    <source>
        <dbReference type="ARBA" id="ARBA00022576"/>
    </source>
</evidence>
<dbReference type="EMBL" id="JABXWR010000001">
    <property type="protein sequence ID" value="NVO65785.1"/>
    <property type="molecule type" value="Genomic_DNA"/>
</dbReference>
<protein>
    <submittedName>
        <fullName evidence="8">Pyridoxal phosphate-dependent aminotransferase</fullName>
    </submittedName>
</protein>
<organism evidence="8 9">
    <name type="scientific">Methanofollis tationis</name>
    <dbReference type="NCBI Taxonomy" id="81417"/>
    <lineage>
        <taxon>Archaea</taxon>
        <taxon>Methanobacteriati</taxon>
        <taxon>Methanobacteriota</taxon>
        <taxon>Stenosarchaea group</taxon>
        <taxon>Methanomicrobia</taxon>
        <taxon>Methanomicrobiales</taxon>
        <taxon>Methanomicrobiaceae</taxon>
        <taxon>Methanofollis</taxon>
    </lineage>
</organism>
<dbReference type="GO" id="GO:0006520">
    <property type="term" value="P:amino acid metabolic process"/>
    <property type="evidence" value="ECO:0007669"/>
    <property type="project" value="InterPro"/>
</dbReference>
<dbReference type="OrthoDB" id="372018at2157"/>
<dbReference type="Proteomes" id="UP000570823">
    <property type="component" value="Unassembled WGS sequence"/>
</dbReference>
<evidence type="ECO:0000313" key="9">
    <source>
        <dbReference type="Proteomes" id="UP000570823"/>
    </source>
</evidence>
<accession>A0A7K4HKI1</accession>
<dbReference type="GO" id="GO:0030170">
    <property type="term" value="F:pyridoxal phosphate binding"/>
    <property type="evidence" value="ECO:0007669"/>
    <property type="project" value="InterPro"/>
</dbReference>
<dbReference type="InterPro" id="IPR015424">
    <property type="entry name" value="PyrdxlP-dep_Trfase"/>
</dbReference>
<name>A0A7K4HKI1_9EURY</name>
<evidence type="ECO:0000259" key="7">
    <source>
        <dbReference type="Pfam" id="PF00155"/>
    </source>
</evidence>
<evidence type="ECO:0000313" key="8">
    <source>
        <dbReference type="EMBL" id="NVO65785.1"/>
    </source>
</evidence>
<gene>
    <name evidence="8" type="ORF">HWN36_00265</name>
</gene>
<evidence type="ECO:0000256" key="5">
    <source>
        <dbReference type="ARBA" id="ARBA00022679"/>
    </source>
</evidence>
<keyword evidence="4 8" id="KW-0032">Aminotransferase</keyword>
<dbReference type="RefSeq" id="WP_176787340.1">
    <property type="nucleotide sequence ID" value="NZ_JABXWR010000001.1"/>
</dbReference>
<dbReference type="PANTHER" id="PTHR46383:SF3">
    <property type="entry name" value="ASPARTATE AMINOTRANSFERASE-RELATED"/>
    <property type="match status" value="1"/>
</dbReference>
<comment type="cofactor">
    <cofactor evidence="1">
        <name>pyridoxal 5'-phosphate</name>
        <dbReference type="ChEBI" id="CHEBI:597326"/>
    </cofactor>
</comment>
<dbReference type="AlphaFoldDB" id="A0A7K4HKI1"/>
<evidence type="ECO:0000256" key="2">
    <source>
        <dbReference type="ARBA" id="ARBA00007441"/>
    </source>
</evidence>
<evidence type="ECO:0000256" key="6">
    <source>
        <dbReference type="ARBA" id="ARBA00022898"/>
    </source>
</evidence>
<evidence type="ECO:0000256" key="1">
    <source>
        <dbReference type="ARBA" id="ARBA00001933"/>
    </source>
</evidence>
<feature type="domain" description="Aminotransferase class I/classII large" evidence="7">
    <location>
        <begin position="28"/>
        <end position="363"/>
    </location>
</feature>
<dbReference type="InterPro" id="IPR004839">
    <property type="entry name" value="Aminotransferase_I/II_large"/>
</dbReference>
<comment type="similarity">
    <text evidence="2">Belongs to the class-I pyridoxal-phosphate-dependent aminotransferase family.</text>
</comment>
<keyword evidence="9" id="KW-1185">Reference proteome</keyword>
<dbReference type="InterPro" id="IPR015421">
    <property type="entry name" value="PyrdxlP-dep_Trfase_major"/>
</dbReference>